<dbReference type="Proteomes" id="UP000253426">
    <property type="component" value="Unassembled WGS sequence"/>
</dbReference>
<gene>
    <name evidence="1" type="ORF">DES53_102695</name>
</gene>
<evidence type="ECO:0000313" key="2">
    <source>
        <dbReference type="Proteomes" id="UP000253426"/>
    </source>
</evidence>
<organism evidence="1 2">
    <name type="scientific">Roseimicrobium gellanilyticum</name>
    <dbReference type="NCBI Taxonomy" id="748857"/>
    <lineage>
        <taxon>Bacteria</taxon>
        <taxon>Pseudomonadati</taxon>
        <taxon>Verrucomicrobiota</taxon>
        <taxon>Verrucomicrobiia</taxon>
        <taxon>Verrucomicrobiales</taxon>
        <taxon>Verrucomicrobiaceae</taxon>
        <taxon>Roseimicrobium</taxon>
    </lineage>
</organism>
<name>A0A366HUC4_9BACT</name>
<keyword evidence="2" id="KW-1185">Reference proteome</keyword>
<evidence type="ECO:0000313" key="1">
    <source>
        <dbReference type="EMBL" id="RBP46307.1"/>
    </source>
</evidence>
<accession>A0A366HUC4</accession>
<reference evidence="1 2" key="1">
    <citation type="submission" date="2018-06" db="EMBL/GenBank/DDBJ databases">
        <title>Genomic Encyclopedia of Type Strains, Phase IV (KMG-IV): sequencing the most valuable type-strain genomes for metagenomic binning, comparative biology and taxonomic classification.</title>
        <authorList>
            <person name="Goeker M."/>
        </authorList>
    </citation>
    <scope>NUCLEOTIDE SEQUENCE [LARGE SCALE GENOMIC DNA]</scope>
    <source>
        <strain evidence="1 2">DSM 25532</strain>
    </source>
</reference>
<sequence>MALAVVIVCLLTYVGGYFQFAERSEGRARSAGAYFHYRRFNHDWQGYLFFPAAWAESLMIRSFPKLFLKEPSWAEIPQALVLQLPKGNITFGYP</sequence>
<dbReference type="RefSeq" id="WP_113957835.1">
    <property type="nucleotide sequence ID" value="NZ_QNRR01000002.1"/>
</dbReference>
<proteinExistence type="predicted"/>
<dbReference type="EMBL" id="QNRR01000002">
    <property type="protein sequence ID" value="RBP46307.1"/>
    <property type="molecule type" value="Genomic_DNA"/>
</dbReference>
<dbReference type="AlphaFoldDB" id="A0A366HUC4"/>
<comment type="caution">
    <text evidence="1">The sequence shown here is derived from an EMBL/GenBank/DDBJ whole genome shotgun (WGS) entry which is preliminary data.</text>
</comment>
<protein>
    <submittedName>
        <fullName evidence="1">Uncharacterized protein</fullName>
    </submittedName>
</protein>
<dbReference type="OrthoDB" id="9939114at2"/>